<evidence type="ECO:0000256" key="7">
    <source>
        <dbReference type="PIRSR" id="PIRSR628651-50"/>
    </source>
</evidence>
<evidence type="ECO:0000256" key="2">
    <source>
        <dbReference type="ARBA" id="ARBA00010210"/>
    </source>
</evidence>
<evidence type="ECO:0000259" key="11">
    <source>
        <dbReference type="PROSITE" id="PS50016"/>
    </source>
</evidence>
<keyword evidence="13" id="KW-1185">Reference proteome</keyword>
<feature type="compositionally biased region" description="Basic and acidic residues" evidence="10">
    <location>
        <begin position="286"/>
        <end position="295"/>
    </location>
</feature>
<feature type="region of interest" description="Disordered" evidence="10">
    <location>
        <begin position="25"/>
        <end position="91"/>
    </location>
</feature>
<evidence type="ECO:0000313" key="12">
    <source>
        <dbReference type="EMBL" id="GMR41802.1"/>
    </source>
</evidence>
<dbReference type="Gene3D" id="3.30.40.10">
    <property type="entry name" value="Zinc/RING finger domain, C3HC4 (zinc finger)"/>
    <property type="match status" value="1"/>
</dbReference>
<dbReference type="FunFam" id="3.30.40.10:FF:000021">
    <property type="entry name" value="Inhibitor of growth 2b"/>
    <property type="match status" value="1"/>
</dbReference>
<proteinExistence type="inferred from homology"/>
<comment type="caution">
    <text evidence="12">The sequence shown here is derived from an EMBL/GenBank/DDBJ whole genome shotgun (WGS) entry which is preliminary data.</text>
</comment>
<feature type="binding site" evidence="8">
    <location>
        <position position="353"/>
    </location>
    <ligand>
        <name>Zn(2+)</name>
        <dbReference type="ChEBI" id="CHEBI:29105"/>
        <label>1</label>
    </ligand>
</feature>
<feature type="binding site" evidence="8">
    <location>
        <position position="355"/>
    </location>
    <ligand>
        <name>Zn(2+)</name>
        <dbReference type="ChEBI" id="CHEBI:29105"/>
        <label>1</label>
    </ligand>
</feature>
<name>A0AAN4ZP16_9BILA</name>
<dbReference type="AlphaFoldDB" id="A0AAN4ZP16"/>
<feature type="binding site" evidence="8">
    <location>
        <position position="366"/>
    </location>
    <ligand>
        <name>Zn(2+)</name>
        <dbReference type="ChEBI" id="CHEBI:29105"/>
        <label>2</label>
    </ligand>
</feature>
<dbReference type="GO" id="GO:0008270">
    <property type="term" value="F:zinc ion binding"/>
    <property type="evidence" value="ECO:0007669"/>
    <property type="project" value="UniProtKB-KW"/>
</dbReference>
<dbReference type="Proteomes" id="UP001328107">
    <property type="component" value="Unassembled WGS sequence"/>
</dbReference>
<feature type="compositionally biased region" description="Basic and acidic residues" evidence="10">
    <location>
        <begin position="69"/>
        <end position="91"/>
    </location>
</feature>
<dbReference type="PANTHER" id="PTHR10333">
    <property type="entry name" value="INHIBITOR OF GROWTH PROTEIN"/>
    <property type="match status" value="1"/>
</dbReference>
<dbReference type="SUPFAM" id="SSF57903">
    <property type="entry name" value="FYVE/PHD zinc finger"/>
    <property type="match status" value="1"/>
</dbReference>
<protein>
    <recommendedName>
        <fullName evidence="11">PHD-type domain-containing protein</fullName>
    </recommendedName>
</protein>
<keyword evidence="5 8" id="KW-0862">Zinc</keyword>
<feature type="site" description="Histone H3K4me3 binding" evidence="7">
    <location>
        <position position="352"/>
    </location>
</feature>
<feature type="non-terminal residue" evidence="12">
    <location>
        <position position="411"/>
    </location>
</feature>
<feature type="region of interest" description="Disordered" evidence="10">
    <location>
        <begin position="204"/>
        <end position="348"/>
    </location>
</feature>
<feature type="binding site" evidence="8">
    <location>
        <position position="371"/>
    </location>
    <ligand>
        <name>Zn(2+)</name>
        <dbReference type="ChEBI" id="CHEBI:29105"/>
        <label>2</label>
    </ligand>
</feature>
<feature type="compositionally biased region" description="Polar residues" evidence="10">
    <location>
        <begin position="33"/>
        <end position="44"/>
    </location>
</feature>
<feature type="compositionally biased region" description="Acidic residues" evidence="10">
    <location>
        <begin position="57"/>
        <end position="68"/>
    </location>
</feature>
<feature type="compositionally biased region" description="Basic and acidic residues" evidence="10">
    <location>
        <begin position="207"/>
        <end position="218"/>
    </location>
</feature>
<dbReference type="InterPro" id="IPR019786">
    <property type="entry name" value="Zinc_finger_PHD-type_CS"/>
</dbReference>
<dbReference type="GO" id="GO:0005634">
    <property type="term" value="C:nucleus"/>
    <property type="evidence" value="ECO:0007669"/>
    <property type="project" value="UniProtKB-SubCell"/>
</dbReference>
<dbReference type="PROSITE" id="PS01359">
    <property type="entry name" value="ZF_PHD_1"/>
    <property type="match status" value="1"/>
</dbReference>
<feature type="site" description="Histone H3K4me3 binding" evidence="7">
    <location>
        <position position="367"/>
    </location>
</feature>
<dbReference type="InterPro" id="IPR001965">
    <property type="entry name" value="Znf_PHD"/>
</dbReference>
<reference evidence="13" key="1">
    <citation type="submission" date="2022-10" db="EMBL/GenBank/DDBJ databases">
        <title>Genome assembly of Pristionchus species.</title>
        <authorList>
            <person name="Yoshida K."/>
            <person name="Sommer R.J."/>
        </authorList>
    </citation>
    <scope>NUCLEOTIDE SEQUENCE [LARGE SCALE GENOMIC DNA]</scope>
    <source>
        <strain evidence="13">RS5460</strain>
    </source>
</reference>
<evidence type="ECO:0000256" key="9">
    <source>
        <dbReference type="PROSITE-ProRule" id="PRU00146"/>
    </source>
</evidence>
<feature type="binding site" evidence="8">
    <location>
        <position position="396"/>
    </location>
    <ligand>
        <name>Zn(2+)</name>
        <dbReference type="ChEBI" id="CHEBI:29105"/>
        <label>2</label>
    </ligand>
</feature>
<accession>A0AAN4ZP16</accession>
<comment type="subcellular location">
    <subcellularLocation>
        <location evidence="1">Nucleus</location>
    </subcellularLocation>
</comment>
<dbReference type="CDD" id="cd15587">
    <property type="entry name" value="PHD_Yng1p_like"/>
    <property type="match status" value="1"/>
</dbReference>
<feature type="site" description="Histone H3K4me3 binding" evidence="7">
    <location>
        <position position="363"/>
    </location>
</feature>
<evidence type="ECO:0000256" key="4">
    <source>
        <dbReference type="ARBA" id="ARBA00022771"/>
    </source>
</evidence>
<comment type="similarity">
    <text evidence="2">Belongs to the ING family.</text>
</comment>
<dbReference type="EMBL" id="BTRK01000003">
    <property type="protein sequence ID" value="GMR41802.1"/>
    <property type="molecule type" value="Genomic_DNA"/>
</dbReference>
<feature type="binding site" evidence="8">
    <location>
        <position position="393"/>
    </location>
    <ligand>
        <name>Zn(2+)</name>
        <dbReference type="ChEBI" id="CHEBI:29105"/>
        <label>2</label>
    </ligand>
</feature>
<evidence type="ECO:0000256" key="5">
    <source>
        <dbReference type="ARBA" id="ARBA00022833"/>
    </source>
</evidence>
<feature type="domain" description="PHD-type" evidence="11">
    <location>
        <begin position="350"/>
        <end position="399"/>
    </location>
</feature>
<dbReference type="PROSITE" id="PS50016">
    <property type="entry name" value="ZF_PHD_2"/>
    <property type="match status" value="1"/>
</dbReference>
<dbReference type="InterPro" id="IPR019787">
    <property type="entry name" value="Znf_PHD-finger"/>
</dbReference>
<feature type="compositionally biased region" description="Basic and acidic residues" evidence="10">
    <location>
        <begin position="310"/>
        <end position="323"/>
    </location>
</feature>
<dbReference type="InterPro" id="IPR013083">
    <property type="entry name" value="Znf_RING/FYVE/PHD"/>
</dbReference>
<evidence type="ECO:0000256" key="8">
    <source>
        <dbReference type="PIRSR" id="PIRSR628651-51"/>
    </source>
</evidence>
<evidence type="ECO:0000256" key="3">
    <source>
        <dbReference type="ARBA" id="ARBA00022723"/>
    </source>
</evidence>
<evidence type="ECO:0000256" key="6">
    <source>
        <dbReference type="ARBA" id="ARBA00023242"/>
    </source>
</evidence>
<keyword evidence="4 9" id="KW-0863">Zinc-finger</keyword>
<gene>
    <name evidence="12" type="ORF">PMAYCL1PPCAC_11997</name>
</gene>
<feature type="compositionally biased region" description="Basic and acidic residues" evidence="10">
    <location>
        <begin position="232"/>
        <end position="256"/>
    </location>
</feature>
<dbReference type="InterPro" id="IPR028651">
    <property type="entry name" value="ING_fam"/>
</dbReference>
<keyword evidence="3 8" id="KW-0479">Metal-binding</keyword>
<sequence>MSNSKEDEDEEVVFEGVKKVEKKIGDIPISVSRLESSSRVNGISTGPRPSAASSSSSEDEEEEEEESESDHSARINEFREEPAKSDEKADDNLLSKLRFQKRDDPRALLTYETMCNLRHNIDSLSEIRDPDHTSTSVNGVVIPDPIHAIQAIDHNLWVLASAASLRLNEVGERCKLLPSDKKEEVKPLLTEVLPKALAALSGQQIGFKEKEPEKDTKGKKGRVNTPALVKPVTRERPVREKADPKKKQPPLHKESIKAIASPLPTALPSSRVATPAMIETPKNGKGTKDRVKEEEGAPTPANTRKRKQMKEKEEREEKKETKTPTRAKTGNTTAKRSSNRNAKKTKEDEPTYCHCNRISFGEMVGCDNEKCAIEWFHFECINIKVKPKGKWYCPDCRAEPNNSKQPKVRGK</sequence>
<feature type="binding site" evidence="8">
    <location>
        <position position="377"/>
    </location>
    <ligand>
        <name>Zn(2+)</name>
        <dbReference type="ChEBI" id="CHEBI:29105"/>
        <label>1</label>
    </ligand>
</feature>
<dbReference type="SMART" id="SM00249">
    <property type="entry name" value="PHD"/>
    <property type="match status" value="1"/>
</dbReference>
<organism evidence="12 13">
    <name type="scientific">Pristionchus mayeri</name>
    <dbReference type="NCBI Taxonomy" id="1317129"/>
    <lineage>
        <taxon>Eukaryota</taxon>
        <taxon>Metazoa</taxon>
        <taxon>Ecdysozoa</taxon>
        <taxon>Nematoda</taxon>
        <taxon>Chromadorea</taxon>
        <taxon>Rhabditida</taxon>
        <taxon>Rhabditina</taxon>
        <taxon>Diplogasteromorpha</taxon>
        <taxon>Diplogasteroidea</taxon>
        <taxon>Neodiplogasteridae</taxon>
        <taxon>Pristionchus</taxon>
    </lineage>
</organism>
<evidence type="ECO:0000256" key="10">
    <source>
        <dbReference type="SAM" id="MobiDB-lite"/>
    </source>
</evidence>
<evidence type="ECO:0000256" key="1">
    <source>
        <dbReference type="ARBA" id="ARBA00004123"/>
    </source>
</evidence>
<evidence type="ECO:0000313" key="13">
    <source>
        <dbReference type="Proteomes" id="UP001328107"/>
    </source>
</evidence>
<dbReference type="InterPro" id="IPR011011">
    <property type="entry name" value="Znf_FYVE_PHD"/>
</dbReference>
<feature type="binding site" evidence="8">
    <location>
        <position position="380"/>
    </location>
    <ligand>
        <name>Zn(2+)</name>
        <dbReference type="ChEBI" id="CHEBI:29105"/>
        <label>1</label>
    </ligand>
</feature>
<keyword evidence="6" id="KW-0539">Nucleus</keyword>
<feature type="site" description="Histone H3K4me3 binding" evidence="7">
    <location>
        <position position="375"/>
    </location>
</feature>